<reference evidence="1 2" key="1">
    <citation type="journal article" date="2014" name="Genome Biol. Evol.">
        <title>The genome of the myxosporean Thelohanellus kitauei shows adaptations to nutrient acquisition within its fish host.</title>
        <authorList>
            <person name="Yang Y."/>
            <person name="Xiong J."/>
            <person name="Zhou Z."/>
            <person name="Huo F."/>
            <person name="Miao W."/>
            <person name="Ran C."/>
            <person name="Liu Y."/>
            <person name="Zhang J."/>
            <person name="Feng J."/>
            <person name="Wang M."/>
            <person name="Wang M."/>
            <person name="Wang L."/>
            <person name="Yao B."/>
        </authorList>
    </citation>
    <scope>NUCLEOTIDE SEQUENCE [LARGE SCALE GENOMIC DNA]</scope>
    <source>
        <strain evidence="1">Wuqing</strain>
    </source>
</reference>
<dbReference type="EMBL" id="JWZT01004947">
    <property type="protein sequence ID" value="KII62535.1"/>
    <property type="molecule type" value="Genomic_DNA"/>
</dbReference>
<gene>
    <name evidence="1" type="ORF">RF11_08018</name>
</gene>
<organism evidence="1 2">
    <name type="scientific">Thelohanellus kitauei</name>
    <name type="common">Myxosporean</name>
    <dbReference type="NCBI Taxonomy" id="669202"/>
    <lineage>
        <taxon>Eukaryota</taxon>
        <taxon>Metazoa</taxon>
        <taxon>Cnidaria</taxon>
        <taxon>Myxozoa</taxon>
        <taxon>Myxosporea</taxon>
        <taxon>Bivalvulida</taxon>
        <taxon>Platysporina</taxon>
        <taxon>Myxobolidae</taxon>
        <taxon>Thelohanellus</taxon>
    </lineage>
</organism>
<sequence length="261" mass="29619">MDKYLKRKAYQNLEDSKNIGAKDELKRKRRKYDPQYISLGVSTVGSDDDPPLCVVCLQKLSNESMKPAKLKRHFTTMHSELISKPKHYFERQKELYLKQKSKLMFCTTLNEKVLRESTFQKPHTIAEELILPSAIDMCEVVLRSNYSQKLKAITLSDNTVSRRIVDMSEDVLCQLIARLQNSKFEIQLDESLDIANASQLLVYVRYCWEGRTTGEDLFRTQDLPGHNCVGVGTDGAAVMTGSKSGLAARVKQAAPHIVSTQ</sequence>
<dbReference type="OrthoDB" id="6144063at2759"/>
<protein>
    <submittedName>
        <fullName evidence="1">Zinc finger MYM-type protein 6</fullName>
    </submittedName>
</protein>
<comment type="caution">
    <text evidence="1">The sequence shown here is derived from an EMBL/GenBank/DDBJ whole genome shotgun (WGS) entry which is preliminary data.</text>
</comment>
<dbReference type="AlphaFoldDB" id="A0A0C2M669"/>
<dbReference type="OMA" id="IRFIHED"/>
<proteinExistence type="predicted"/>
<dbReference type="PANTHER" id="PTHR45913">
    <property type="entry name" value="EPM2A-INTERACTING PROTEIN 1"/>
    <property type="match status" value="1"/>
</dbReference>
<accession>A0A0C2M669</accession>
<evidence type="ECO:0000313" key="1">
    <source>
        <dbReference type="EMBL" id="KII62535.1"/>
    </source>
</evidence>
<dbReference type="PANTHER" id="PTHR45913:SF19">
    <property type="entry name" value="LOW QUALITY PROTEIN: ZINC FINGER BED DOMAIN-CONTAINING PROTEIN 5-LIKE"/>
    <property type="match status" value="1"/>
</dbReference>
<evidence type="ECO:0000313" key="2">
    <source>
        <dbReference type="Proteomes" id="UP000031668"/>
    </source>
</evidence>
<keyword evidence="2" id="KW-1185">Reference proteome</keyword>
<dbReference type="Proteomes" id="UP000031668">
    <property type="component" value="Unassembled WGS sequence"/>
</dbReference>
<name>A0A0C2M669_THEKT</name>